<dbReference type="AlphaFoldDB" id="A0A6A5Y5S5"/>
<dbReference type="Pfam" id="PF01284">
    <property type="entry name" value="MARVEL"/>
    <property type="match status" value="1"/>
</dbReference>
<evidence type="ECO:0000259" key="6">
    <source>
        <dbReference type="Pfam" id="PF01284"/>
    </source>
</evidence>
<evidence type="ECO:0000256" key="5">
    <source>
        <dbReference type="SAM" id="Phobius"/>
    </source>
</evidence>
<protein>
    <recommendedName>
        <fullName evidence="6">MARVEL domain-containing protein</fullName>
    </recommendedName>
</protein>
<evidence type="ECO:0000256" key="4">
    <source>
        <dbReference type="ARBA" id="ARBA00023136"/>
    </source>
</evidence>
<dbReference type="GO" id="GO:0032126">
    <property type="term" value="C:eisosome"/>
    <property type="evidence" value="ECO:0007669"/>
    <property type="project" value="TreeGrafter"/>
</dbReference>
<gene>
    <name evidence="7" type="ORF">BU24DRAFT_10747</name>
</gene>
<dbReference type="EMBL" id="ML978066">
    <property type="protein sequence ID" value="KAF2020905.1"/>
    <property type="molecule type" value="Genomic_DNA"/>
</dbReference>
<dbReference type="PANTHER" id="PTHR28165">
    <property type="entry name" value="NON-CLASSICAL EXPORT PROTEIN 2-RELATED"/>
    <property type="match status" value="1"/>
</dbReference>
<dbReference type="GO" id="GO:0005886">
    <property type="term" value="C:plasma membrane"/>
    <property type="evidence" value="ECO:0007669"/>
    <property type="project" value="TreeGrafter"/>
</dbReference>
<feature type="transmembrane region" description="Helical" evidence="5">
    <location>
        <begin position="12"/>
        <end position="33"/>
    </location>
</feature>
<keyword evidence="4 5" id="KW-0472">Membrane</keyword>
<evidence type="ECO:0000256" key="2">
    <source>
        <dbReference type="ARBA" id="ARBA00022692"/>
    </source>
</evidence>
<accession>A0A6A5Y5S5</accession>
<keyword evidence="8" id="KW-1185">Reference proteome</keyword>
<reference evidence="7" key="1">
    <citation type="journal article" date="2020" name="Stud. Mycol.">
        <title>101 Dothideomycetes genomes: a test case for predicting lifestyles and emergence of pathogens.</title>
        <authorList>
            <person name="Haridas S."/>
            <person name="Albert R."/>
            <person name="Binder M."/>
            <person name="Bloem J."/>
            <person name="Labutti K."/>
            <person name="Salamov A."/>
            <person name="Andreopoulos B."/>
            <person name="Baker S."/>
            <person name="Barry K."/>
            <person name="Bills G."/>
            <person name="Bluhm B."/>
            <person name="Cannon C."/>
            <person name="Castanera R."/>
            <person name="Culley D."/>
            <person name="Daum C."/>
            <person name="Ezra D."/>
            <person name="Gonzalez J."/>
            <person name="Henrissat B."/>
            <person name="Kuo A."/>
            <person name="Liang C."/>
            <person name="Lipzen A."/>
            <person name="Lutzoni F."/>
            <person name="Magnuson J."/>
            <person name="Mondo S."/>
            <person name="Nolan M."/>
            <person name="Ohm R."/>
            <person name="Pangilinan J."/>
            <person name="Park H.-J."/>
            <person name="Ramirez L."/>
            <person name="Alfaro M."/>
            <person name="Sun H."/>
            <person name="Tritt A."/>
            <person name="Yoshinaga Y."/>
            <person name="Zwiers L.-H."/>
            <person name="Turgeon B."/>
            <person name="Goodwin S."/>
            <person name="Spatafora J."/>
            <person name="Crous P."/>
            <person name="Grigoriev I."/>
        </authorList>
    </citation>
    <scope>NUCLEOTIDE SEQUENCE</scope>
    <source>
        <strain evidence="7">CBS 175.79</strain>
    </source>
</reference>
<name>A0A6A5Y5S5_9PLEO</name>
<comment type="subcellular location">
    <subcellularLocation>
        <location evidence="1">Membrane</location>
        <topology evidence="1">Multi-pass membrane protein</topology>
    </subcellularLocation>
</comment>
<dbReference type="InterPro" id="IPR052649">
    <property type="entry name" value="NCE102-like"/>
</dbReference>
<sequence>MASKALQVGLRVWQFICALIIMSLVGNMIATAFSGNPSSVNYEMFVASFGMASLLYLLPVAILDSYTVPMVVIALDLLNVIFWFCAAVAMAALLRVHSCSNNAYTLRNHITNGAHNRQKRCREAQASTAFLWFGWAAFVATLVISVMSNRGSVNMRGGIRRGGPSMSQV</sequence>
<proteinExistence type="predicted"/>
<feature type="transmembrane region" description="Helical" evidence="5">
    <location>
        <begin position="45"/>
        <end position="63"/>
    </location>
</feature>
<evidence type="ECO:0000313" key="8">
    <source>
        <dbReference type="Proteomes" id="UP000799778"/>
    </source>
</evidence>
<evidence type="ECO:0000256" key="3">
    <source>
        <dbReference type="ARBA" id="ARBA00022989"/>
    </source>
</evidence>
<dbReference type="GO" id="GO:0072659">
    <property type="term" value="P:protein localization to plasma membrane"/>
    <property type="evidence" value="ECO:0007669"/>
    <property type="project" value="TreeGrafter"/>
</dbReference>
<dbReference type="PANTHER" id="PTHR28165:SF1">
    <property type="entry name" value="NON-CLASSICAL EXPORT PROTEIN 2-RELATED"/>
    <property type="match status" value="1"/>
</dbReference>
<dbReference type="Proteomes" id="UP000799778">
    <property type="component" value="Unassembled WGS sequence"/>
</dbReference>
<dbReference type="OrthoDB" id="5423111at2759"/>
<dbReference type="InterPro" id="IPR008253">
    <property type="entry name" value="Marvel"/>
</dbReference>
<organism evidence="7 8">
    <name type="scientific">Aaosphaeria arxii CBS 175.79</name>
    <dbReference type="NCBI Taxonomy" id="1450172"/>
    <lineage>
        <taxon>Eukaryota</taxon>
        <taxon>Fungi</taxon>
        <taxon>Dikarya</taxon>
        <taxon>Ascomycota</taxon>
        <taxon>Pezizomycotina</taxon>
        <taxon>Dothideomycetes</taxon>
        <taxon>Pleosporomycetidae</taxon>
        <taxon>Pleosporales</taxon>
        <taxon>Pleosporales incertae sedis</taxon>
        <taxon>Aaosphaeria</taxon>
    </lineage>
</organism>
<dbReference type="GeneID" id="54278159"/>
<evidence type="ECO:0000313" key="7">
    <source>
        <dbReference type="EMBL" id="KAF2020905.1"/>
    </source>
</evidence>
<feature type="domain" description="MARVEL" evidence="6">
    <location>
        <begin position="7"/>
        <end position="143"/>
    </location>
</feature>
<keyword evidence="3 5" id="KW-1133">Transmembrane helix</keyword>
<dbReference type="RefSeq" id="XP_033389244.1">
    <property type="nucleotide sequence ID" value="XM_033520762.1"/>
</dbReference>
<dbReference type="GO" id="GO:0070941">
    <property type="term" value="P:eisosome assembly"/>
    <property type="evidence" value="ECO:0007669"/>
    <property type="project" value="TreeGrafter"/>
</dbReference>
<feature type="transmembrane region" description="Helical" evidence="5">
    <location>
        <begin position="129"/>
        <end position="147"/>
    </location>
</feature>
<evidence type="ECO:0000256" key="1">
    <source>
        <dbReference type="ARBA" id="ARBA00004141"/>
    </source>
</evidence>
<keyword evidence="2 5" id="KW-0812">Transmembrane</keyword>
<feature type="transmembrane region" description="Helical" evidence="5">
    <location>
        <begin position="70"/>
        <end position="94"/>
    </location>
</feature>